<name>A0A8H7BJQ3_9FUNG</name>
<sequence>MSSTEGIPILLSLLGLLSGLSIPSELQYAETSLDDPIVKVFVVYRPLESLSTIFPILAAILSHSGLLLRTDTGGHYLLEYANDGKAHLKEVEYTINEKTTEGCRRLGYESIKMCGYSWEKQLEGRRPPPGKTPNIAKREMQKLMPFGFDITEGEMRHTAQRRLRDAWGILKDD</sequence>
<dbReference type="AlphaFoldDB" id="A0A8H7BJQ3"/>
<comment type="caution">
    <text evidence="2">The sequence shown here is derived from an EMBL/GenBank/DDBJ whole genome shotgun (WGS) entry which is preliminary data.</text>
</comment>
<dbReference type="Proteomes" id="UP000605846">
    <property type="component" value="Unassembled WGS sequence"/>
</dbReference>
<dbReference type="EMBL" id="JABAYA010000133">
    <property type="protein sequence ID" value="KAF7723992.1"/>
    <property type="molecule type" value="Genomic_DNA"/>
</dbReference>
<organism evidence="2 3">
    <name type="scientific">Apophysomyces ossiformis</name>
    <dbReference type="NCBI Taxonomy" id="679940"/>
    <lineage>
        <taxon>Eukaryota</taxon>
        <taxon>Fungi</taxon>
        <taxon>Fungi incertae sedis</taxon>
        <taxon>Mucoromycota</taxon>
        <taxon>Mucoromycotina</taxon>
        <taxon>Mucoromycetes</taxon>
        <taxon>Mucorales</taxon>
        <taxon>Mucorineae</taxon>
        <taxon>Mucoraceae</taxon>
        <taxon>Apophysomyces</taxon>
    </lineage>
</organism>
<protein>
    <submittedName>
        <fullName evidence="2">Uncharacterized protein</fullName>
    </submittedName>
</protein>
<evidence type="ECO:0000256" key="1">
    <source>
        <dbReference type="SAM" id="SignalP"/>
    </source>
</evidence>
<keyword evidence="1" id="KW-0732">Signal</keyword>
<keyword evidence="3" id="KW-1185">Reference proteome</keyword>
<evidence type="ECO:0000313" key="3">
    <source>
        <dbReference type="Proteomes" id="UP000605846"/>
    </source>
</evidence>
<accession>A0A8H7BJQ3</accession>
<feature type="chain" id="PRO_5034233134" evidence="1">
    <location>
        <begin position="20"/>
        <end position="173"/>
    </location>
</feature>
<reference evidence="2" key="1">
    <citation type="submission" date="2020-01" db="EMBL/GenBank/DDBJ databases">
        <title>Genome Sequencing of Three Apophysomyces-Like Fungal Strains Confirms a Novel Fungal Genus in the Mucoromycota with divergent Burkholderia-like Endosymbiotic Bacteria.</title>
        <authorList>
            <person name="Stajich J.E."/>
            <person name="Macias A.M."/>
            <person name="Carter-House D."/>
            <person name="Lovett B."/>
            <person name="Kasson L.R."/>
            <person name="Berry K."/>
            <person name="Grigoriev I."/>
            <person name="Chang Y."/>
            <person name="Spatafora J."/>
            <person name="Kasson M.T."/>
        </authorList>
    </citation>
    <scope>NUCLEOTIDE SEQUENCE</scope>
    <source>
        <strain evidence="2">NRRL A-21654</strain>
    </source>
</reference>
<feature type="signal peptide" evidence="1">
    <location>
        <begin position="1"/>
        <end position="19"/>
    </location>
</feature>
<evidence type="ECO:0000313" key="2">
    <source>
        <dbReference type="EMBL" id="KAF7723992.1"/>
    </source>
</evidence>
<proteinExistence type="predicted"/>
<gene>
    <name evidence="2" type="ORF">EC973_001452</name>
</gene>